<sequence length="570" mass="65496">IYKRKYNPEYIKYGFISIKHQGEDLPQCVVCMKTVLNGAMKPSLLKRHLESNQPEKNDRNQSYFERLGENVKKRRLDQTGQNYQKMTGIVKASYEVSLLVAQNLKAHTIAETLILPAAKVLVRQLIGEKDVAKLESVSLSNDTVKRRINVKLVNVVKASALNTRLFARLWEDLGSNHKCLLYHTEHGLINTRPRNTPKLKCLSITEQIGVTFNHVRHTSKFYRQFSLAKSLNSLCISSKTTPQYVRCGLLKPVLKNDIGYWIKHKHQPFVSRRLCLDPVLLLITHFLPEVFFVKAGQRLFLKVKKWVIQHIIKPCTEVRWLSRGNMTRQIFELKNELLVFCKQKNSDFQNDLENEEFKSKLAYLSDIFETLLSDIFESLNNTKQLCFRFSPRLEAFIRKLDIWKKNMDNRKYGILLTSLQSQPSDKLSSATALKSELMHYFPDMTCCAYITNPFLVVPSLLPVGTGEQEDIIDIQSDETAKTLHKESSPINVWLNMASTYETLAGNAIPQLLVFPSTWECEQGFSSMMMSIKTKSRNRLEASGHDFRCAVNSVAPRIDLLAARKQLPPSH</sequence>
<dbReference type="HOGENOM" id="CLU_021316_5_0_1"/>
<reference evidence="2" key="1">
    <citation type="journal article" date="2002" name="Science">
        <title>The draft genome of Ciona intestinalis: insights into chordate and vertebrate origins.</title>
        <authorList>
            <person name="Dehal P."/>
            <person name="Satou Y."/>
            <person name="Campbell R.K."/>
            <person name="Chapman J."/>
            <person name="Degnan B."/>
            <person name="De Tomaso A."/>
            <person name="Davidson B."/>
            <person name="Di Gregorio A."/>
            <person name="Gelpke M."/>
            <person name="Goodstein D.M."/>
            <person name="Harafuji N."/>
            <person name="Hastings K.E."/>
            <person name="Ho I."/>
            <person name="Hotta K."/>
            <person name="Huang W."/>
            <person name="Kawashima T."/>
            <person name="Lemaire P."/>
            <person name="Martinez D."/>
            <person name="Meinertzhagen I.A."/>
            <person name="Necula S."/>
            <person name="Nonaka M."/>
            <person name="Putnam N."/>
            <person name="Rash S."/>
            <person name="Saiga H."/>
            <person name="Satake M."/>
            <person name="Terry A."/>
            <person name="Yamada L."/>
            <person name="Wang H.G."/>
            <person name="Awazu S."/>
            <person name="Azumi K."/>
            <person name="Boore J."/>
            <person name="Branno M."/>
            <person name="Chin-Bow S."/>
            <person name="DeSantis R."/>
            <person name="Doyle S."/>
            <person name="Francino P."/>
            <person name="Keys D.N."/>
            <person name="Haga S."/>
            <person name="Hayashi H."/>
            <person name="Hino K."/>
            <person name="Imai K.S."/>
            <person name="Inaba K."/>
            <person name="Kano S."/>
            <person name="Kobayashi K."/>
            <person name="Kobayashi M."/>
            <person name="Lee B.I."/>
            <person name="Makabe K.W."/>
            <person name="Manohar C."/>
            <person name="Matassi G."/>
            <person name="Medina M."/>
            <person name="Mochizuki Y."/>
            <person name="Mount S."/>
            <person name="Morishita T."/>
            <person name="Miura S."/>
            <person name="Nakayama A."/>
            <person name="Nishizaka S."/>
            <person name="Nomoto H."/>
            <person name="Ohta F."/>
            <person name="Oishi K."/>
            <person name="Rigoutsos I."/>
            <person name="Sano M."/>
            <person name="Sasaki A."/>
            <person name="Sasakura Y."/>
            <person name="Shoguchi E."/>
            <person name="Shin-i T."/>
            <person name="Spagnuolo A."/>
            <person name="Stainier D."/>
            <person name="Suzuki M.M."/>
            <person name="Tassy O."/>
            <person name="Takatori N."/>
            <person name="Tokuoka M."/>
            <person name="Yagi K."/>
            <person name="Yoshizaki F."/>
            <person name="Wada S."/>
            <person name="Zhang C."/>
            <person name="Hyatt P.D."/>
            <person name="Larimer F."/>
            <person name="Detter C."/>
            <person name="Doggett N."/>
            <person name="Glavina T."/>
            <person name="Hawkins T."/>
            <person name="Richardson P."/>
            <person name="Lucas S."/>
            <person name="Kohara Y."/>
            <person name="Levine M."/>
            <person name="Satoh N."/>
            <person name="Rokhsar D.S."/>
        </authorList>
    </citation>
    <scope>NUCLEOTIDE SEQUENCE [LARGE SCALE GENOMIC DNA]</scope>
</reference>
<dbReference type="InParanoid" id="H2XQP6"/>
<accession>H2XQP6</accession>
<dbReference type="STRING" id="7719.ENSCINP00000031980"/>
<dbReference type="GeneTree" id="ENSGT00940000160436"/>
<reference evidence="1" key="3">
    <citation type="submission" date="2025-09" db="UniProtKB">
        <authorList>
            <consortium name="Ensembl"/>
        </authorList>
    </citation>
    <scope>IDENTIFICATION</scope>
</reference>
<protein>
    <recommendedName>
        <fullName evidence="3">HAT C-terminal dimerisation domain-containing protein</fullName>
    </recommendedName>
</protein>
<proteinExistence type="predicted"/>
<dbReference type="PANTHER" id="PTHR45913">
    <property type="entry name" value="EPM2A-INTERACTING PROTEIN 1"/>
    <property type="match status" value="1"/>
</dbReference>
<evidence type="ECO:0000313" key="2">
    <source>
        <dbReference type="Proteomes" id="UP000008144"/>
    </source>
</evidence>
<dbReference type="PANTHER" id="PTHR45913:SF19">
    <property type="entry name" value="LOW QUALITY PROTEIN: ZINC FINGER BED DOMAIN-CONTAINING PROTEIN 5-LIKE"/>
    <property type="match status" value="1"/>
</dbReference>
<dbReference type="Proteomes" id="UP000008144">
    <property type="component" value="Unassembled WGS sequence"/>
</dbReference>
<name>H2XQP6_CIOIN</name>
<dbReference type="Ensembl" id="ENSCINT00000030899.1">
    <property type="protein sequence ID" value="ENSCINP00000031980.1"/>
    <property type="gene ID" value="ENSCING00000021856.1"/>
</dbReference>
<dbReference type="OMA" id="NDIGYWI"/>
<organism evidence="1 2">
    <name type="scientific">Ciona intestinalis</name>
    <name type="common">Transparent sea squirt</name>
    <name type="synonym">Ascidia intestinalis</name>
    <dbReference type="NCBI Taxonomy" id="7719"/>
    <lineage>
        <taxon>Eukaryota</taxon>
        <taxon>Metazoa</taxon>
        <taxon>Chordata</taxon>
        <taxon>Tunicata</taxon>
        <taxon>Ascidiacea</taxon>
        <taxon>Phlebobranchia</taxon>
        <taxon>Cionidae</taxon>
        <taxon>Ciona</taxon>
    </lineage>
</organism>
<evidence type="ECO:0000313" key="1">
    <source>
        <dbReference type="Ensembl" id="ENSCINP00000031980.1"/>
    </source>
</evidence>
<evidence type="ECO:0008006" key="3">
    <source>
        <dbReference type="Google" id="ProtNLM"/>
    </source>
</evidence>
<dbReference type="AlphaFoldDB" id="H2XQP6"/>
<reference evidence="1" key="2">
    <citation type="submission" date="2025-08" db="UniProtKB">
        <authorList>
            <consortium name="Ensembl"/>
        </authorList>
    </citation>
    <scope>IDENTIFICATION</scope>
</reference>
<keyword evidence="2" id="KW-1185">Reference proteome</keyword>